<dbReference type="OrthoDB" id="5598852at2759"/>
<dbReference type="RefSeq" id="XP_006674643.1">
    <property type="nucleotide sequence ID" value="XM_006674580.1"/>
</dbReference>
<protein>
    <submittedName>
        <fullName evidence="2">Protein kinase-like domain</fullName>
    </submittedName>
</protein>
<dbReference type="HOGENOM" id="CLU_048153_1_0_1"/>
<organism evidence="2 3">
    <name type="scientific">Cordyceps militaris (strain CM01)</name>
    <name type="common">Caterpillar fungus</name>
    <dbReference type="NCBI Taxonomy" id="983644"/>
    <lineage>
        <taxon>Eukaryota</taxon>
        <taxon>Fungi</taxon>
        <taxon>Dikarya</taxon>
        <taxon>Ascomycota</taxon>
        <taxon>Pezizomycotina</taxon>
        <taxon>Sordariomycetes</taxon>
        <taxon>Hypocreomycetidae</taxon>
        <taxon>Hypocreales</taxon>
        <taxon>Cordycipitaceae</taxon>
        <taxon>Cordyceps</taxon>
    </lineage>
</organism>
<dbReference type="InterPro" id="IPR008271">
    <property type="entry name" value="Ser/Thr_kinase_AS"/>
</dbReference>
<dbReference type="VEuPathDB" id="FungiDB:CCM_09446"/>
<keyword evidence="2" id="KW-0418">Kinase</keyword>
<dbReference type="GO" id="GO:0005524">
    <property type="term" value="F:ATP binding"/>
    <property type="evidence" value="ECO:0007669"/>
    <property type="project" value="InterPro"/>
</dbReference>
<dbReference type="GO" id="GO:0004672">
    <property type="term" value="F:protein kinase activity"/>
    <property type="evidence" value="ECO:0007669"/>
    <property type="project" value="InterPro"/>
</dbReference>
<sequence>MSTPELSSRVLNCVARVTGEPCKFILDTRANPFQGGQRLVFALESGESQRFAVRVDRNVSEFTRSMTEEEIEMLKSMRNLQLPHLPSLVHYELEPSPPLVVTNWVDGHELTWSDATPAPHIQRPGISALDWITGKITRSRVNRAAEGKLQGVSLSDAERLKSQIPDFHLPCFDQEPRVLVHGDLKASNIIMNGDKLARQVLASNVIDLGFAQLVPLQFATFYPAFLTNEPRRTGDTFDWSSCSYSERQMEDRKFFLQCIKDLAPIKGREADVYFEILARDDQETRHWWLSAVSRLDMMVALNSKP</sequence>
<accession>G3JUB7</accession>
<evidence type="ECO:0000313" key="2">
    <source>
        <dbReference type="EMBL" id="EGX87824.1"/>
    </source>
</evidence>
<dbReference type="EMBL" id="JH126407">
    <property type="protein sequence ID" value="EGX87824.1"/>
    <property type="molecule type" value="Genomic_DNA"/>
</dbReference>
<dbReference type="Proteomes" id="UP000001610">
    <property type="component" value="Unassembled WGS sequence"/>
</dbReference>
<dbReference type="InParanoid" id="G3JUB7"/>
<reference evidence="2 3" key="1">
    <citation type="journal article" date="2011" name="Genome Biol.">
        <title>Genome sequence of the insect pathogenic fungus Cordyceps militaris, a valued traditional Chinese medicine.</title>
        <authorList>
            <person name="Zheng P."/>
            <person name="Xia Y."/>
            <person name="Xiao G."/>
            <person name="Xiong C."/>
            <person name="Hu X."/>
            <person name="Zhang S."/>
            <person name="Zheng H."/>
            <person name="Huang Y."/>
            <person name="Zhou Y."/>
            <person name="Wang S."/>
            <person name="Zhao G.P."/>
            <person name="Liu X."/>
            <person name="St Leger R.J."/>
            <person name="Wang C."/>
        </authorList>
    </citation>
    <scope>NUCLEOTIDE SEQUENCE [LARGE SCALE GENOMIC DNA]</scope>
    <source>
        <strain evidence="2 3">CM01</strain>
    </source>
</reference>
<feature type="domain" description="Protein kinase" evidence="1">
    <location>
        <begin position="26"/>
        <end position="305"/>
    </location>
</feature>
<dbReference type="KEGG" id="cmt:CCM_09446"/>
<evidence type="ECO:0000313" key="3">
    <source>
        <dbReference type="Proteomes" id="UP000001610"/>
    </source>
</evidence>
<dbReference type="SUPFAM" id="SSF56112">
    <property type="entry name" value="Protein kinase-like (PK-like)"/>
    <property type="match status" value="1"/>
</dbReference>
<gene>
    <name evidence="2" type="ORF">CCM_09446</name>
</gene>
<keyword evidence="2" id="KW-0808">Transferase</keyword>
<dbReference type="PROSITE" id="PS50011">
    <property type="entry name" value="PROTEIN_KINASE_DOM"/>
    <property type="match status" value="1"/>
</dbReference>
<evidence type="ECO:0000259" key="1">
    <source>
        <dbReference type="PROSITE" id="PS50011"/>
    </source>
</evidence>
<dbReference type="PROSITE" id="PS00108">
    <property type="entry name" value="PROTEIN_KINASE_ST"/>
    <property type="match status" value="1"/>
</dbReference>
<dbReference type="PANTHER" id="PTHR21310">
    <property type="entry name" value="AMINOGLYCOSIDE PHOSPHOTRANSFERASE-RELATED-RELATED"/>
    <property type="match status" value="1"/>
</dbReference>
<proteinExistence type="predicted"/>
<dbReference type="InterPro" id="IPR000719">
    <property type="entry name" value="Prot_kinase_dom"/>
</dbReference>
<dbReference type="AlphaFoldDB" id="G3JUB7"/>
<name>G3JUB7_CORMM</name>
<dbReference type="GeneID" id="18171449"/>
<dbReference type="OMA" id="DGCELEW"/>
<dbReference type="InterPro" id="IPR051678">
    <property type="entry name" value="AGP_Transferase"/>
</dbReference>
<keyword evidence="3" id="KW-1185">Reference proteome</keyword>
<dbReference type="InterPro" id="IPR011009">
    <property type="entry name" value="Kinase-like_dom_sf"/>
</dbReference>